<feature type="transmembrane region" description="Helical" evidence="1">
    <location>
        <begin position="45"/>
        <end position="65"/>
    </location>
</feature>
<dbReference type="Proteomes" id="UP000198507">
    <property type="component" value="Unassembled WGS sequence"/>
</dbReference>
<organism evidence="2 3">
    <name type="scientific">Geodermatophilus poikilotrophus</name>
    <dbReference type="NCBI Taxonomy" id="1333667"/>
    <lineage>
        <taxon>Bacteria</taxon>
        <taxon>Bacillati</taxon>
        <taxon>Actinomycetota</taxon>
        <taxon>Actinomycetes</taxon>
        <taxon>Geodermatophilales</taxon>
        <taxon>Geodermatophilaceae</taxon>
        <taxon>Geodermatophilus</taxon>
    </lineage>
</organism>
<keyword evidence="1" id="KW-1133">Transmembrane helix</keyword>
<evidence type="ECO:0000256" key="1">
    <source>
        <dbReference type="SAM" id="Phobius"/>
    </source>
</evidence>
<proteinExistence type="predicted"/>
<keyword evidence="1" id="KW-0812">Transmembrane</keyword>
<feature type="transmembrane region" description="Helical" evidence="1">
    <location>
        <begin position="85"/>
        <end position="106"/>
    </location>
</feature>
<protein>
    <submittedName>
        <fullName evidence="2">Uncharacterized protein</fullName>
    </submittedName>
</protein>
<accession>A0A1I0ID88</accession>
<keyword evidence="3" id="KW-1185">Reference proteome</keyword>
<gene>
    <name evidence="2" type="ORF">SAMN04488546_4373</name>
</gene>
<sequence length="167" mass="17644">MLQSGGTGMADQTDLRQDLLRRVNARRAAVEAFLRERRPRIRRRVTATLVLTSLSAVLTAGPGIGGTGFTETVNGALDLGGSSDVWRPLCLLALLVSLCATVLTAIDKANNSAAELSAVEAADAELEGLATLLEFGHLSVEDGAKLYQQYVTKIPFVDDAPPVARPG</sequence>
<evidence type="ECO:0000313" key="2">
    <source>
        <dbReference type="EMBL" id="SET94855.1"/>
    </source>
</evidence>
<dbReference type="AlphaFoldDB" id="A0A1I0ID88"/>
<reference evidence="3" key="1">
    <citation type="submission" date="2016-10" db="EMBL/GenBank/DDBJ databases">
        <authorList>
            <person name="Varghese N."/>
            <person name="Submissions S."/>
        </authorList>
    </citation>
    <scope>NUCLEOTIDE SEQUENCE [LARGE SCALE GENOMIC DNA]</scope>
    <source>
        <strain evidence="3">DSM 44209</strain>
    </source>
</reference>
<evidence type="ECO:0000313" key="3">
    <source>
        <dbReference type="Proteomes" id="UP000198507"/>
    </source>
</evidence>
<name>A0A1I0ID88_9ACTN</name>
<keyword evidence="1" id="KW-0472">Membrane</keyword>
<dbReference type="EMBL" id="FOIE01000011">
    <property type="protein sequence ID" value="SET94855.1"/>
    <property type="molecule type" value="Genomic_DNA"/>
</dbReference>